<evidence type="ECO:0000313" key="1">
    <source>
        <dbReference type="EMBL" id="KAJ8426389.1"/>
    </source>
</evidence>
<accession>A0A9Q1GVN9</accession>
<reference evidence="1" key="1">
    <citation type="submission" date="2022-04" db="EMBL/GenBank/DDBJ databases">
        <title>Carnegiea gigantea Genome sequencing and assembly v2.</title>
        <authorList>
            <person name="Copetti D."/>
            <person name="Sanderson M.J."/>
            <person name="Burquez A."/>
            <person name="Wojciechowski M.F."/>
        </authorList>
    </citation>
    <scope>NUCLEOTIDE SEQUENCE</scope>
    <source>
        <strain evidence="1">SGP5-SGP5p</strain>
        <tissue evidence="1">Aerial part</tissue>
    </source>
</reference>
<keyword evidence="2" id="KW-1185">Reference proteome</keyword>
<evidence type="ECO:0000313" key="2">
    <source>
        <dbReference type="Proteomes" id="UP001153076"/>
    </source>
</evidence>
<sequence length="191" mass="22223">MLKVAIQCHLHFVVRYNLPHHDRQVRSNFEVRRTKQLKNLFACARKSGKAITLQREPTVDELYKDTHMHKTKYNLYVHMQRSTQRYGKTTGPPSPPLMTVPKSLHFLSATFRFKEISLARVTCMALGVVIKRRSHLSVLSCSSSVHNYDACKITMRFNKSVSKAAEEGRHQEFRKQVEEEVRVKPVMELNN</sequence>
<name>A0A9Q1GVN9_9CARY</name>
<gene>
    <name evidence="1" type="ORF">Cgig2_000584</name>
</gene>
<dbReference type="AlphaFoldDB" id="A0A9Q1GVN9"/>
<protein>
    <submittedName>
        <fullName evidence="1">Uncharacterized protein</fullName>
    </submittedName>
</protein>
<dbReference type="EMBL" id="JAKOGI010001300">
    <property type="protein sequence ID" value="KAJ8426389.1"/>
    <property type="molecule type" value="Genomic_DNA"/>
</dbReference>
<dbReference type="Proteomes" id="UP001153076">
    <property type="component" value="Unassembled WGS sequence"/>
</dbReference>
<comment type="caution">
    <text evidence="1">The sequence shown here is derived from an EMBL/GenBank/DDBJ whole genome shotgun (WGS) entry which is preliminary data.</text>
</comment>
<organism evidence="1 2">
    <name type="scientific">Carnegiea gigantea</name>
    <dbReference type="NCBI Taxonomy" id="171969"/>
    <lineage>
        <taxon>Eukaryota</taxon>
        <taxon>Viridiplantae</taxon>
        <taxon>Streptophyta</taxon>
        <taxon>Embryophyta</taxon>
        <taxon>Tracheophyta</taxon>
        <taxon>Spermatophyta</taxon>
        <taxon>Magnoliopsida</taxon>
        <taxon>eudicotyledons</taxon>
        <taxon>Gunneridae</taxon>
        <taxon>Pentapetalae</taxon>
        <taxon>Caryophyllales</taxon>
        <taxon>Cactineae</taxon>
        <taxon>Cactaceae</taxon>
        <taxon>Cactoideae</taxon>
        <taxon>Echinocereeae</taxon>
        <taxon>Carnegiea</taxon>
    </lineage>
</organism>
<proteinExistence type="predicted"/>